<feature type="compositionally biased region" description="Polar residues" evidence="1">
    <location>
        <begin position="15"/>
        <end position="26"/>
    </location>
</feature>
<evidence type="ECO:0000256" key="1">
    <source>
        <dbReference type="SAM" id="MobiDB-lite"/>
    </source>
</evidence>
<dbReference type="EMBL" id="VBQZ03000050">
    <property type="protein sequence ID" value="MXQ88894.1"/>
    <property type="molecule type" value="Genomic_DNA"/>
</dbReference>
<feature type="region of interest" description="Disordered" evidence="1">
    <location>
        <begin position="1"/>
        <end position="37"/>
    </location>
</feature>
<accession>A0A6B0RLM6</accession>
<name>A0A6B0RLM6_9CETA</name>
<sequence length="115" mass="12755">MPCARDALDNELEEQTSCPDTRQTGLGSLGRLPADKGQPAARNRIFCVLWENVGIEGLSPPARSDADFLRKRKKEDSVSRMILALLILRKGLAWLQRVSGVKTTNNPKRLPASDR</sequence>
<organism evidence="2 3">
    <name type="scientific">Bos mutus</name>
    <name type="common">wild yak</name>
    <dbReference type="NCBI Taxonomy" id="72004"/>
    <lineage>
        <taxon>Eukaryota</taxon>
        <taxon>Metazoa</taxon>
        <taxon>Chordata</taxon>
        <taxon>Craniata</taxon>
        <taxon>Vertebrata</taxon>
        <taxon>Euteleostomi</taxon>
        <taxon>Mammalia</taxon>
        <taxon>Eutheria</taxon>
        <taxon>Laurasiatheria</taxon>
        <taxon>Artiodactyla</taxon>
        <taxon>Ruminantia</taxon>
        <taxon>Pecora</taxon>
        <taxon>Bovidae</taxon>
        <taxon>Bovinae</taxon>
        <taxon>Bos</taxon>
    </lineage>
</organism>
<proteinExistence type="predicted"/>
<reference evidence="2" key="1">
    <citation type="submission" date="2019-10" db="EMBL/GenBank/DDBJ databases">
        <title>The sequence and de novo assembly of the wild yak genome.</title>
        <authorList>
            <person name="Liu Y."/>
        </authorList>
    </citation>
    <scope>NUCLEOTIDE SEQUENCE [LARGE SCALE GENOMIC DNA]</scope>
    <source>
        <strain evidence="2">WY2019</strain>
    </source>
</reference>
<keyword evidence="3" id="KW-1185">Reference proteome</keyword>
<dbReference type="Proteomes" id="UP000322234">
    <property type="component" value="Unassembled WGS sequence"/>
</dbReference>
<evidence type="ECO:0000313" key="2">
    <source>
        <dbReference type="EMBL" id="MXQ88894.1"/>
    </source>
</evidence>
<comment type="caution">
    <text evidence="2">The sequence shown here is derived from an EMBL/GenBank/DDBJ whole genome shotgun (WGS) entry which is preliminary data.</text>
</comment>
<protein>
    <submittedName>
        <fullName evidence="2">Uncharacterized protein</fullName>
    </submittedName>
</protein>
<gene>
    <name evidence="2" type="ORF">E5288_WYG012255</name>
</gene>
<evidence type="ECO:0000313" key="3">
    <source>
        <dbReference type="Proteomes" id="UP000322234"/>
    </source>
</evidence>
<dbReference type="AlphaFoldDB" id="A0A6B0RLM6"/>